<evidence type="ECO:0000313" key="3">
    <source>
        <dbReference type="Proteomes" id="UP001209412"/>
    </source>
</evidence>
<dbReference type="EMBL" id="JAPKHW010000048">
    <property type="protein sequence ID" value="MCX4150986.1"/>
    <property type="molecule type" value="Genomic_DNA"/>
</dbReference>
<dbReference type="Proteomes" id="UP001242288">
    <property type="component" value="Unassembled WGS sequence"/>
</dbReference>
<evidence type="ECO:0000313" key="1">
    <source>
        <dbReference type="EMBL" id="MCX4150986.1"/>
    </source>
</evidence>
<organism evidence="2 4">
    <name type="scientific">Paraburkholderia madseniana</name>
    <dbReference type="NCBI Taxonomy" id="2599607"/>
    <lineage>
        <taxon>Bacteria</taxon>
        <taxon>Pseudomonadati</taxon>
        <taxon>Pseudomonadota</taxon>
        <taxon>Betaproteobacteria</taxon>
        <taxon>Burkholderiales</taxon>
        <taxon>Burkholderiaceae</taxon>
        <taxon>Paraburkholderia</taxon>
    </lineage>
</organism>
<reference evidence="2" key="1">
    <citation type="submission" date="2022-06" db="EMBL/GenBank/DDBJ databases">
        <title>PHB producers.</title>
        <authorList>
            <person name="Besaury L."/>
        </authorList>
    </citation>
    <scope>NUCLEOTIDE SEQUENCE</scope>
    <source>
        <strain evidence="2 3">SEWS6</strain>
    </source>
</reference>
<comment type="caution">
    <text evidence="2">The sequence shown here is derived from an EMBL/GenBank/DDBJ whole genome shotgun (WGS) entry which is preliminary data.</text>
</comment>
<dbReference type="AlphaFoldDB" id="A0AAP5BJJ5"/>
<evidence type="ECO:0000313" key="4">
    <source>
        <dbReference type="Proteomes" id="UP001242288"/>
    </source>
</evidence>
<dbReference type="RefSeq" id="WP_266241719.1">
    <property type="nucleotide sequence ID" value="NZ_JAMXWF010000048.1"/>
</dbReference>
<gene>
    <name evidence="2" type="ORF">NIE36_37390</name>
    <name evidence="1" type="ORF">OSB80_37475</name>
</gene>
<dbReference type="EMBL" id="JAMXWF010000048">
    <property type="protein sequence ID" value="MDQ6412801.1"/>
    <property type="molecule type" value="Genomic_DNA"/>
</dbReference>
<protein>
    <submittedName>
        <fullName evidence="2">Uncharacterized protein</fullName>
    </submittedName>
</protein>
<sequence>MLTTHRLIQIHALADALASHARVSRRAADKAASINNRKANAYFLQRATRMERIVARCVARLENA</sequence>
<evidence type="ECO:0000313" key="2">
    <source>
        <dbReference type="EMBL" id="MDQ6412801.1"/>
    </source>
</evidence>
<name>A0AAP5BJJ5_9BURK</name>
<keyword evidence="3" id="KW-1185">Reference proteome</keyword>
<dbReference type="Proteomes" id="UP001209412">
    <property type="component" value="Unassembled WGS sequence"/>
</dbReference>
<proteinExistence type="predicted"/>
<accession>A0AAP5BJJ5</accession>